<evidence type="ECO:0000313" key="6">
    <source>
        <dbReference type="Proteomes" id="UP000469559"/>
    </source>
</evidence>
<evidence type="ECO:0000256" key="3">
    <source>
        <dbReference type="SAM" id="Phobius"/>
    </source>
</evidence>
<keyword evidence="3" id="KW-0812">Transmembrane</keyword>
<dbReference type="Proteomes" id="UP000469559">
    <property type="component" value="Unassembled WGS sequence"/>
</dbReference>
<feature type="transmembrane region" description="Helical" evidence="3">
    <location>
        <begin position="134"/>
        <end position="156"/>
    </location>
</feature>
<feature type="transmembrane region" description="Helical" evidence="3">
    <location>
        <begin position="46"/>
        <end position="65"/>
    </location>
</feature>
<protein>
    <submittedName>
        <fullName evidence="5">Aspyridones efflux protein apdF</fullName>
    </submittedName>
</protein>
<comment type="subcellular location">
    <subcellularLocation>
        <location evidence="1">Membrane</location>
        <topology evidence="1">Multi-pass membrane protein</topology>
    </subcellularLocation>
</comment>
<evidence type="ECO:0000256" key="2">
    <source>
        <dbReference type="ARBA" id="ARBA00006727"/>
    </source>
</evidence>
<dbReference type="GO" id="GO:0022857">
    <property type="term" value="F:transmembrane transporter activity"/>
    <property type="evidence" value="ECO:0007669"/>
    <property type="project" value="InterPro"/>
</dbReference>
<name>A0A8T9B1H8_9HELO</name>
<evidence type="ECO:0000313" key="5">
    <source>
        <dbReference type="EMBL" id="TVY13226.1"/>
    </source>
</evidence>
<comment type="similarity">
    <text evidence="2">Belongs to the major facilitator superfamily. Monocarboxylate porter (TC 2.A.1.13) family.</text>
</comment>
<dbReference type="OrthoDB" id="6509908at2759"/>
<feature type="transmembrane region" description="Helical" evidence="3">
    <location>
        <begin position="210"/>
        <end position="229"/>
    </location>
</feature>
<dbReference type="GO" id="GO:0016020">
    <property type="term" value="C:membrane"/>
    <property type="evidence" value="ECO:0007669"/>
    <property type="project" value="UniProtKB-SubCell"/>
</dbReference>
<feature type="transmembrane region" description="Helical" evidence="3">
    <location>
        <begin position="102"/>
        <end position="122"/>
    </location>
</feature>
<keyword evidence="3" id="KW-1133">Transmembrane helix</keyword>
<keyword evidence="6" id="KW-1185">Reference proteome</keyword>
<dbReference type="AlphaFoldDB" id="A0A8T9B1H8"/>
<keyword evidence="3" id="KW-0472">Membrane</keyword>
<evidence type="ECO:0000259" key="4">
    <source>
        <dbReference type="PROSITE" id="PS50850"/>
    </source>
</evidence>
<dbReference type="InterPro" id="IPR050327">
    <property type="entry name" value="Proton-linked_MCT"/>
</dbReference>
<dbReference type="PANTHER" id="PTHR11360:SF234">
    <property type="entry name" value="MFS-TYPE TRANSPORTER DBAD-RELATED"/>
    <property type="match status" value="1"/>
</dbReference>
<feature type="transmembrane region" description="Helical" evidence="3">
    <location>
        <begin position="303"/>
        <end position="321"/>
    </location>
</feature>
<reference evidence="5 6" key="1">
    <citation type="submission" date="2018-05" db="EMBL/GenBank/DDBJ databases">
        <title>Whole genome sequencing for identification of molecular markers to develop diagnostic detection tools for the regulated plant pathogen Lachnellula willkommii.</title>
        <authorList>
            <person name="Giroux E."/>
            <person name="Bilodeau G."/>
        </authorList>
    </citation>
    <scope>NUCLEOTIDE SEQUENCE [LARGE SCALE GENOMIC DNA]</scope>
    <source>
        <strain evidence="5 6">CBS 203.66</strain>
    </source>
</reference>
<comment type="caution">
    <text evidence="5">The sequence shown here is derived from an EMBL/GenBank/DDBJ whole genome shotgun (WGS) entry which is preliminary data.</text>
</comment>
<gene>
    <name evidence="5" type="primary">apdF_10</name>
    <name evidence="5" type="ORF">LARI1_G007711</name>
</gene>
<dbReference type="InterPro" id="IPR020846">
    <property type="entry name" value="MFS_dom"/>
</dbReference>
<evidence type="ECO:0000256" key="1">
    <source>
        <dbReference type="ARBA" id="ARBA00004141"/>
    </source>
</evidence>
<feature type="transmembrane region" description="Helical" evidence="3">
    <location>
        <begin position="267"/>
        <end position="291"/>
    </location>
</feature>
<feature type="transmembrane region" description="Helical" evidence="3">
    <location>
        <begin position="241"/>
        <end position="261"/>
    </location>
</feature>
<dbReference type="Gene3D" id="1.20.1250.20">
    <property type="entry name" value="MFS general substrate transporter like domains"/>
    <property type="match status" value="1"/>
</dbReference>
<dbReference type="InterPro" id="IPR011701">
    <property type="entry name" value="MFS"/>
</dbReference>
<feature type="transmembrane region" description="Helical" evidence="3">
    <location>
        <begin position="15"/>
        <end position="34"/>
    </location>
</feature>
<proteinExistence type="inferred from homology"/>
<accession>A0A8T9B1H8</accession>
<feature type="transmembrane region" description="Helical" evidence="3">
    <location>
        <begin position="333"/>
        <end position="354"/>
    </location>
</feature>
<dbReference type="PANTHER" id="PTHR11360">
    <property type="entry name" value="MONOCARBOXYLATE TRANSPORTER"/>
    <property type="match status" value="1"/>
</dbReference>
<feature type="transmembrane region" description="Helical" evidence="3">
    <location>
        <begin position="71"/>
        <end position="90"/>
    </location>
</feature>
<organism evidence="5 6">
    <name type="scientific">Lachnellula arida</name>
    <dbReference type="NCBI Taxonomy" id="1316785"/>
    <lineage>
        <taxon>Eukaryota</taxon>
        <taxon>Fungi</taxon>
        <taxon>Dikarya</taxon>
        <taxon>Ascomycota</taxon>
        <taxon>Pezizomycotina</taxon>
        <taxon>Leotiomycetes</taxon>
        <taxon>Helotiales</taxon>
        <taxon>Lachnaceae</taxon>
        <taxon>Lachnellula</taxon>
    </lineage>
</organism>
<dbReference type="SUPFAM" id="SSF103473">
    <property type="entry name" value="MFS general substrate transporter"/>
    <property type="match status" value="1"/>
</dbReference>
<feature type="non-terminal residue" evidence="5">
    <location>
        <position position="364"/>
    </location>
</feature>
<dbReference type="EMBL" id="QGMF01001049">
    <property type="protein sequence ID" value="TVY13226.1"/>
    <property type="molecule type" value="Genomic_DNA"/>
</dbReference>
<dbReference type="Pfam" id="PF07690">
    <property type="entry name" value="MFS_1"/>
    <property type="match status" value="1"/>
</dbReference>
<dbReference type="PROSITE" id="PS50850">
    <property type="entry name" value="MFS"/>
    <property type="match status" value="1"/>
</dbReference>
<dbReference type="InterPro" id="IPR036259">
    <property type="entry name" value="MFS_trans_sf"/>
</dbReference>
<sequence length="364" mass="38620">PSTHPHILTSISPSSISWIGSIQAFLLLFISALTGPLFDAGYFRHLLGTGSFLIVFGMMMTSVASEYWQVVLAQAVCVGLGAGCLFVPGVSILPTYFSGRKAVATGVATSGSSLGGILYPIIFYKLEPRIGFGWATRVIAFIAFATLSISAAVMRVRVLPPAKRRLFLLSAWKDPPYTLFTLGLVCSFVGFYFPMFYIQSFAITKHITDASLGFYLLVILNAASLFGRIVPNLLADRYGPLNVIAPAAVIAAVLAFAWMGIRSTGGLVVFAVLYGFSSGCFVSIPPTVIVTLTKNMSEIGTRIGMNVAAAGFGVLIGNPIAGHLVQKNGFEAGMAFCAAIVAVGALLMVVARFAKTGYRVRVIA</sequence>
<feature type="domain" description="Major facilitator superfamily (MFS) profile" evidence="4">
    <location>
        <begin position="1"/>
        <end position="356"/>
    </location>
</feature>
<feature type="transmembrane region" description="Helical" evidence="3">
    <location>
        <begin position="177"/>
        <end position="198"/>
    </location>
</feature>